<evidence type="ECO:0000313" key="4">
    <source>
        <dbReference type="Proteomes" id="UP000053599"/>
    </source>
</evidence>
<name>A0A0D1YIK5_9EURO</name>
<sequence length="341" mass="38112">MPSTEDLFTSDPNWAAFARKYGHLKPSPLPSASVELDLASNRANQTISEAEWTRSHPLSSFGYTSCLTTIKVRDGAEISAKLSYPTRQQSQTKLPVLFITHGGGWIQGTHITEEAWLLWPLYSFFDLAIISVEYRLAPEHKFPTWMDDSWDVLEQLLSDPEIFISKFQLQADISLDAQKVILSGSSAGAGTAAYLSQTCRDKNIPIYGVVLNVPVLCDYRHLPPDCRTSYDQCTNSLLSSGEMRAVWDMIIPSATFGTDPKASPLLGRVEDLPKHLIFVAGQDPLRDEGLAYAKKLSGAGVEVTNLHVYPGLPHTFAEFWELDATQRFWRDIREGSKEWLT</sequence>
<dbReference type="InterPro" id="IPR050300">
    <property type="entry name" value="GDXG_lipolytic_enzyme"/>
</dbReference>
<dbReference type="GO" id="GO:0016787">
    <property type="term" value="F:hydrolase activity"/>
    <property type="evidence" value="ECO:0007669"/>
    <property type="project" value="UniProtKB-KW"/>
</dbReference>
<dbReference type="Proteomes" id="UP000053599">
    <property type="component" value="Unassembled WGS sequence"/>
</dbReference>
<dbReference type="Gene3D" id="3.40.50.1820">
    <property type="entry name" value="alpha/beta hydrolase"/>
    <property type="match status" value="1"/>
</dbReference>
<keyword evidence="1" id="KW-0378">Hydrolase</keyword>
<dbReference type="STRING" id="1016849.A0A0D1YIK5"/>
<organism evidence="3 4">
    <name type="scientific">Exophiala sideris</name>
    <dbReference type="NCBI Taxonomy" id="1016849"/>
    <lineage>
        <taxon>Eukaryota</taxon>
        <taxon>Fungi</taxon>
        <taxon>Dikarya</taxon>
        <taxon>Ascomycota</taxon>
        <taxon>Pezizomycotina</taxon>
        <taxon>Eurotiomycetes</taxon>
        <taxon>Chaetothyriomycetidae</taxon>
        <taxon>Chaetothyriales</taxon>
        <taxon>Herpotrichiellaceae</taxon>
        <taxon>Exophiala</taxon>
    </lineage>
</organism>
<accession>A0A0D1YIK5</accession>
<evidence type="ECO:0000259" key="2">
    <source>
        <dbReference type="Pfam" id="PF07859"/>
    </source>
</evidence>
<dbReference type="PANTHER" id="PTHR48081:SF8">
    <property type="entry name" value="ALPHA_BETA HYDROLASE FOLD-3 DOMAIN-CONTAINING PROTEIN-RELATED"/>
    <property type="match status" value="1"/>
</dbReference>
<dbReference type="Pfam" id="PF07859">
    <property type="entry name" value="Abhydrolase_3"/>
    <property type="match status" value="1"/>
</dbReference>
<evidence type="ECO:0000313" key="3">
    <source>
        <dbReference type="EMBL" id="KIV80854.1"/>
    </source>
</evidence>
<reference evidence="3 4" key="1">
    <citation type="submission" date="2015-01" db="EMBL/GenBank/DDBJ databases">
        <title>The Genome Sequence of Exophiala sideris CBS121828.</title>
        <authorList>
            <consortium name="The Broad Institute Genomics Platform"/>
            <person name="Cuomo C."/>
            <person name="de Hoog S."/>
            <person name="Gorbushina A."/>
            <person name="Stielow B."/>
            <person name="Teixiera M."/>
            <person name="Abouelleil A."/>
            <person name="Chapman S.B."/>
            <person name="Priest M."/>
            <person name="Young S.K."/>
            <person name="Wortman J."/>
            <person name="Nusbaum C."/>
            <person name="Birren B."/>
        </authorList>
    </citation>
    <scope>NUCLEOTIDE SEQUENCE [LARGE SCALE GENOMIC DNA]</scope>
    <source>
        <strain evidence="3 4">CBS 121828</strain>
    </source>
</reference>
<dbReference type="InterPro" id="IPR029058">
    <property type="entry name" value="AB_hydrolase_fold"/>
</dbReference>
<feature type="domain" description="Alpha/beta hydrolase fold-3" evidence="2">
    <location>
        <begin position="98"/>
        <end position="317"/>
    </location>
</feature>
<proteinExistence type="predicted"/>
<dbReference type="HOGENOM" id="CLU_012494_6_3_1"/>
<gene>
    <name evidence="3" type="ORF">PV11_08330</name>
</gene>
<dbReference type="OrthoDB" id="408631at2759"/>
<dbReference type="EMBL" id="KN846953">
    <property type="protein sequence ID" value="KIV80854.1"/>
    <property type="molecule type" value="Genomic_DNA"/>
</dbReference>
<dbReference type="SUPFAM" id="SSF53474">
    <property type="entry name" value="alpha/beta-Hydrolases"/>
    <property type="match status" value="1"/>
</dbReference>
<protein>
    <recommendedName>
        <fullName evidence="2">Alpha/beta hydrolase fold-3 domain-containing protein</fullName>
    </recommendedName>
</protein>
<dbReference type="InterPro" id="IPR013094">
    <property type="entry name" value="AB_hydrolase_3"/>
</dbReference>
<dbReference type="PANTHER" id="PTHR48081">
    <property type="entry name" value="AB HYDROLASE SUPERFAMILY PROTEIN C4A8.06C"/>
    <property type="match status" value="1"/>
</dbReference>
<evidence type="ECO:0000256" key="1">
    <source>
        <dbReference type="ARBA" id="ARBA00022801"/>
    </source>
</evidence>
<dbReference type="AlphaFoldDB" id="A0A0D1YIK5"/>